<dbReference type="OrthoDB" id="1491885at2"/>
<evidence type="ECO:0000313" key="2">
    <source>
        <dbReference type="Proteomes" id="UP000077667"/>
    </source>
</evidence>
<protein>
    <recommendedName>
        <fullName evidence="3">DUF4294 domain-containing protein</fullName>
    </recommendedName>
</protein>
<sequence>MPSMQEIMKDWGPHDSTRVGAIWYGTDYDSFKILPYAEEQNIWVSKLPPAQLEKVKQEWSRLRNAVYVCYPYALTAAATINTINRQLQGITDKKARKAIIKSREKELKKQFADPMSNLSVYQGKVLMKLIYRQTGNDCYEIIKEFKGGFNARMYQTVAFFYGGNLKQDYDIRTNSFDRQIEDFVQEINSTWYKNPYRTR</sequence>
<dbReference type="STRING" id="1176587.A8C56_15120"/>
<organism evidence="1 2">
    <name type="scientific">Niabella ginsenosidivorans</name>
    <dbReference type="NCBI Taxonomy" id="1176587"/>
    <lineage>
        <taxon>Bacteria</taxon>
        <taxon>Pseudomonadati</taxon>
        <taxon>Bacteroidota</taxon>
        <taxon>Chitinophagia</taxon>
        <taxon>Chitinophagales</taxon>
        <taxon>Chitinophagaceae</taxon>
        <taxon>Niabella</taxon>
    </lineage>
</organism>
<dbReference type="Pfam" id="PF14127">
    <property type="entry name" value="DUF4294"/>
    <property type="match status" value="1"/>
</dbReference>
<dbReference type="Proteomes" id="UP000077667">
    <property type="component" value="Chromosome"/>
</dbReference>
<reference evidence="1 2" key="1">
    <citation type="submission" date="2016-05" db="EMBL/GenBank/DDBJ databases">
        <title>Niabella ginsenosidivorans BS26 whole genome sequencing.</title>
        <authorList>
            <person name="Im W.T."/>
            <person name="Siddiqi M.Z."/>
        </authorList>
    </citation>
    <scope>NUCLEOTIDE SEQUENCE [LARGE SCALE GENOMIC DNA]</scope>
    <source>
        <strain evidence="1 2">BS26</strain>
    </source>
</reference>
<accession>A0A1A9IAA4</accession>
<dbReference type="KEGG" id="nia:A8C56_15120"/>
<proteinExistence type="predicted"/>
<name>A0A1A9IAA4_9BACT</name>
<evidence type="ECO:0008006" key="3">
    <source>
        <dbReference type="Google" id="ProtNLM"/>
    </source>
</evidence>
<dbReference type="AlphaFoldDB" id="A0A1A9IAA4"/>
<dbReference type="InterPro" id="IPR025636">
    <property type="entry name" value="DUF4294"/>
</dbReference>
<keyword evidence="2" id="KW-1185">Reference proteome</keyword>
<gene>
    <name evidence="1" type="ORF">A8C56_15120</name>
</gene>
<evidence type="ECO:0000313" key="1">
    <source>
        <dbReference type="EMBL" id="ANH83969.1"/>
    </source>
</evidence>
<dbReference type="EMBL" id="CP015772">
    <property type="protein sequence ID" value="ANH83969.1"/>
    <property type="molecule type" value="Genomic_DNA"/>
</dbReference>